<keyword evidence="4" id="KW-1185">Reference proteome</keyword>
<protein>
    <recommendedName>
        <fullName evidence="2">MBD domain-containing protein</fullName>
    </recommendedName>
</protein>
<proteinExistence type="predicted"/>
<feature type="region of interest" description="Disordered" evidence="1">
    <location>
        <begin position="309"/>
        <end position="356"/>
    </location>
</feature>
<feature type="region of interest" description="Disordered" evidence="1">
    <location>
        <begin position="1"/>
        <end position="281"/>
    </location>
</feature>
<feature type="domain" description="MBD" evidence="2">
    <location>
        <begin position="370"/>
        <end position="440"/>
    </location>
</feature>
<feature type="compositionally biased region" description="Pro residues" evidence="1">
    <location>
        <begin position="323"/>
        <end position="332"/>
    </location>
</feature>
<gene>
    <name evidence="3" type="ORF">TeGR_g4799</name>
</gene>
<dbReference type="InterPro" id="IPR016177">
    <property type="entry name" value="DNA-bd_dom_sf"/>
</dbReference>
<dbReference type="InterPro" id="IPR001739">
    <property type="entry name" value="Methyl_CpG_DNA-bd"/>
</dbReference>
<feature type="compositionally biased region" description="Low complexity" evidence="1">
    <location>
        <begin position="313"/>
        <end position="322"/>
    </location>
</feature>
<dbReference type="EMBL" id="BRYB01003859">
    <property type="protein sequence ID" value="GMI21869.1"/>
    <property type="molecule type" value="Genomic_DNA"/>
</dbReference>
<organism evidence="3 4">
    <name type="scientific">Tetraparma gracilis</name>
    <dbReference type="NCBI Taxonomy" id="2962635"/>
    <lineage>
        <taxon>Eukaryota</taxon>
        <taxon>Sar</taxon>
        <taxon>Stramenopiles</taxon>
        <taxon>Ochrophyta</taxon>
        <taxon>Bolidophyceae</taxon>
        <taxon>Parmales</taxon>
        <taxon>Triparmaceae</taxon>
        <taxon>Tetraparma</taxon>
    </lineage>
</organism>
<accession>A0ABQ6M8V2</accession>
<dbReference type="Gene3D" id="3.30.890.10">
    <property type="entry name" value="Methyl-cpg-binding Protein 2, Chain A"/>
    <property type="match status" value="1"/>
</dbReference>
<reference evidence="3 4" key="1">
    <citation type="journal article" date="2023" name="Commun. Biol.">
        <title>Genome analysis of Parmales, the sister group of diatoms, reveals the evolutionary specialization of diatoms from phago-mixotrophs to photoautotrophs.</title>
        <authorList>
            <person name="Ban H."/>
            <person name="Sato S."/>
            <person name="Yoshikawa S."/>
            <person name="Yamada K."/>
            <person name="Nakamura Y."/>
            <person name="Ichinomiya M."/>
            <person name="Sato N."/>
            <person name="Blanc-Mathieu R."/>
            <person name="Endo H."/>
            <person name="Kuwata A."/>
            <person name="Ogata H."/>
        </authorList>
    </citation>
    <scope>NUCLEOTIDE SEQUENCE [LARGE SCALE GENOMIC DNA]</scope>
</reference>
<dbReference type="Pfam" id="PF01429">
    <property type="entry name" value="MBD"/>
    <property type="match status" value="1"/>
</dbReference>
<dbReference type="Proteomes" id="UP001165060">
    <property type="component" value="Unassembled WGS sequence"/>
</dbReference>
<feature type="compositionally biased region" description="Low complexity" evidence="1">
    <location>
        <begin position="79"/>
        <end position="101"/>
    </location>
</feature>
<feature type="compositionally biased region" description="Basic and acidic residues" evidence="1">
    <location>
        <begin position="102"/>
        <end position="111"/>
    </location>
</feature>
<evidence type="ECO:0000256" key="1">
    <source>
        <dbReference type="SAM" id="MobiDB-lite"/>
    </source>
</evidence>
<evidence type="ECO:0000313" key="4">
    <source>
        <dbReference type="Proteomes" id="UP001165060"/>
    </source>
</evidence>
<evidence type="ECO:0000259" key="2">
    <source>
        <dbReference type="PROSITE" id="PS50982"/>
    </source>
</evidence>
<feature type="compositionally biased region" description="Pro residues" evidence="1">
    <location>
        <begin position="21"/>
        <end position="31"/>
    </location>
</feature>
<dbReference type="PROSITE" id="PS50982">
    <property type="entry name" value="MBD"/>
    <property type="match status" value="1"/>
</dbReference>
<feature type="compositionally biased region" description="Low complexity" evidence="1">
    <location>
        <begin position="135"/>
        <end position="203"/>
    </location>
</feature>
<feature type="compositionally biased region" description="Basic residues" evidence="1">
    <location>
        <begin position="204"/>
        <end position="215"/>
    </location>
</feature>
<evidence type="ECO:0000313" key="3">
    <source>
        <dbReference type="EMBL" id="GMI21869.1"/>
    </source>
</evidence>
<name>A0ABQ6M8V2_9STRA</name>
<feature type="compositionally biased region" description="Basic and acidic residues" evidence="1">
    <location>
        <begin position="258"/>
        <end position="281"/>
    </location>
</feature>
<dbReference type="SUPFAM" id="SSF54171">
    <property type="entry name" value="DNA-binding domain"/>
    <property type="match status" value="1"/>
</dbReference>
<feature type="compositionally biased region" description="Pro residues" evidence="1">
    <location>
        <begin position="39"/>
        <end position="61"/>
    </location>
</feature>
<comment type="caution">
    <text evidence="3">The sequence shown here is derived from an EMBL/GenBank/DDBJ whole genome shotgun (WGS) entry which is preliminary data.</text>
</comment>
<sequence>MASPQGPLHVSAACSLASRPSSPPRQHPPFSPSAALLSLPPPTAPSPDLPPAPDTGPPSSPHRPRPGVAGPLKKRRLEVSSAGSSEVSAEVSPSDAAGAPEARAKAARRAEPAAAAEPAAEADEPKADEPKANQPSAATTSSSSAASSSAASSSAASSSAAAAASSAAASSAAASSASSSAAAGSAPAKAAPAKAAPAKAAAAPRKKKAARKAAKKPPPPAAPSRSRSRASLPSEQASLLSSYKPAQLSRMPVVFGYERSEQPVSEERREERGRAERAWSEEVRAGLEREFGVVLDGKGRASIVPGFVPPGSAPAAGAASPAAAPPPAPAAPRGPSRPLTPAQVRDVHASRCAARAGGNKVAGGLVGSIVLRSDPAPPDFPGSWRVETTVKTSGKTFGRVERWYVIPSGKRFRSYNDAAAFRDGDAKQGGKERKVGDKKK</sequence>